<proteinExistence type="predicted"/>
<gene>
    <name evidence="2" type="ORF">X975_04340</name>
</gene>
<evidence type="ECO:0000256" key="1">
    <source>
        <dbReference type="SAM" id="MobiDB-lite"/>
    </source>
</evidence>
<dbReference type="AlphaFoldDB" id="A0A087TBT9"/>
<name>A0A087TBT9_STEMI</name>
<sequence length="46" mass="5256">MLKMDSSKINHDLTKEESGTNMNQNTCEALLQLKRQLSDILSPYDT</sequence>
<organism evidence="2 3">
    <name type="scientific">Stegodyphus mimosarum</name>
    <name type="common">African social velvet spider</name>
    <dbReference type="NCBI Taxonomy" id="407821"/>
    <lineage>
        <taxon>Eukaryota</taxon>
        <taxon>Metazoa</taxon>
        <taxon>Ecdysozoa</taxon>
        <taxon>Arthropoda</taxon>
        <taxon>Chelicerata</taxon>
        <taxon>Arachnida</taxon>
        <taxon>Araneae</taxon>
        <taxon>Araneomorphae</taxon>
        <taxon>Entelegynae</taxon>
        <taxon>Eresoidea</taxon>
        <taxon>Eresidae</taxon>
        <taxon>Stegodyphus</taxon>
    </lineage>
</organism>
<feature type="non-terminal residue" evidence="2">
    <location>
        <position position="46"/>
    </location>
</feature>
<dbReference type="EMBL" id="KK114501">
    <property type="protein sequence ID" value="KFM62578.1"/>
    <property type="molecule type" value="Genomic_DNA"/>
</dbReference>
<protein>
    <submittedName>
        <fullName evidence="2">Uncharacterized protein</fullName>
    </submittedName>
</protein>
<accession>A0A087TBT9</accession>
<keyword evidence="3" id="KW-1185">Reference proteome</keyword>
<evidence type="ECO:0000313" key="2">
    <source>
        <dbReference type="EMBL" id="KFM62578.1"/>
    </source>
</evidence>
<reference evidence="2 3" key="1">
    <citation type="submission" date="2013-11" db="EMBL/GenBank/DDBJ databases">
        <title>Genome sequencing of Stegodyphus mimosarum.</title>
        <authorList>
            <person name="Bechsgaard J."/>
        </authorList>
    </citation>
    <scope>NUCLEOTIDE SEQUENCE [LARGE SCALE GENOMIC DNA]</scope>
</reference>
<dbReference type="Proteomes" id="UP000054359">
    <property type="component" value="Unassembled WGS sequence"/>
</dbReference>
<feature type="compositionally biased region" description="Basic and acidic residues" evidence="1">
    <location>
        <begin position="1"/>
        <end position="18"/>
    </location>
</feature>
<feature type="region of interest" description="Disordered" evidence="1">
    <location>
        <begin position="1"/>
        <end position="24"/>
    </location>
</feature>
<evidence type="ECO:0000313" key="3">
    <source>
        <dbReference type="Proteomes" id="UP000054359"/>
    </source>
</evidence>